<keyword evidence="11 17" id="KW-1133">Transmembrane helix</keyword>
<protein>
    <recommendedName>
        <fullName evidence="15 16">NAD(P) transhydrogenase subunit alpha</fullName>
        <ecNumber evidence="4 16">7.1.1.1</ecNumber>
    </recommendedName>
</protein>
<keyword evidence="6" id="KW-0997">Cell inner membrane</keyword>
<comment type="subcellular location">
    <subcellularLocation>
        <location evidence="2">Cell inner membrane</location>
        <topology evidence="2">Multi-pass membrane protein</topology>
    </subcellularLocation>
</comment>
<evidence type="ECO:0000256" key="15">
    <source>
        <dbReference type="ARBA" id="ARBA00071831"/>
    </source>
</evidence>
<evidence type="ECO:0000256" key="3">
    <source>
        <dbReference type="ARBA" id="ARBA00005689"/>
    </source>
</evidence>
<evidence type="ECO:0000256" key="12">
    <source>
        <dbReference type="ARBA" id="ARBA00023027"/>
    </source>
</evidence>
<dbReference type="EC" id="7.1.1.1" evidence="4 16"/>
<name>A0A1B2ES92_9HYPH</name>
<sequence>MKIGALKEAFPGEARVAMTPDSAVALQKLGHTCFIEAGAGTAAGISDAAYAAAGVSVVPDAAALYAATDVVTKVRPPIEDEVQRLRQGQTLISFFWPAQNSSLLELARTRGATVVAMDMVPRISRAQKMDALSSMANIAGYRAVIEAGNAFGRFFTGQVTAAGKVPPAKVLVVGAGVAGLAAIGTATSLGAITYAFDVRPEVAEQIESMGAQFVFLAFEEAQDGAATGGYAAPSSPAFRERQLEKFRELAPEIDIVITTALIPGRPAPKLWTADMVQAMKPGSVIVDLAAERGGNCDLTVPDQTIVTENGVTVVGITDFPSRMAAQASTLYSNNIRHMLTDLTPNKDGVIHHNMDDDVIRGATVTHQGAVTYPPPPLKVPAIAAAKPKDKSKELTAEERRAGEAAAFKAQTRSQVGLLVAGGLLIALVGAYAPASFMAHFIVFALACFVGFQVIWSVSHSLHTPLMAITNAISGIVVLGALLQVGSGHWLVAALASLSFLIATINIVGGFLVTRRMLAMFQKS</sequence>
<keyword evidence="13 17" id="KW-0472">Membrane</keyword>
<evidence type="ECO:0000259" key="18">
    <source>
        <dbReference type="SMART" id="SM01002"/>
    </source>
</evidence>
<accession>A0A1B2ES92</accession>
<feature type="transmembrane region" description="Helical" evidence="17">
    <location>
        <begin position="415"/>
        <end position="432"/>
    </location>
</feature>
<evidence type="ECO:0000256" key="2">
    <source>
        <dbReference type="ARBA" id="ARBA00004429"/>
    </source>
</evidence>
<proteinExistence type="inferred from homology"/>
<dbReference type="InterPro" id="IPR036291">
    <property type="entry name" value="NAD(P)-bd_dom_sf"/>
</dbReference>
<evidence type="ECO:0000313" key="20">
    <source>
        <dbReference type="EMBL" id="ANY82838.1"/>
    </source>
</evidence>
<dbReference type="RefSeq" id="WP_099513938.1">
    <property type="nucleotide sequence ID" value="NZ_CP016617.1"/>
</dbReference>
<dbReference type="GO" id="GO:0008750">
    <property type="term" value="F:proton-translocating NAD(P)+ transhydrogenase activity"/>
    <property type="evidence" value="ECO:0007669"/>
    <property type="project" value="UniProtKB-EC"/>
</dbReference>
<comment type="similarity">
    <text evidence="3 16">Belongs to the AlaDH/PNT family.</text>
</comment>
<evidence type="ECO:0000256" key="16">
    <source>
        <dbReference type="PIRNR" id="PIRNR000203"/>
    </source>
</evidence>
<evidence type="ECO:0000256" key="1">
    <source>
        <dbReference type="ARBA" id="ARBA00003943"/>
    </source>
</evidence>
<dbReference type="SMART" id="SM01003">
    <property type="entry name" value="AlaDh_PNT_N"/>
    <property type="match status" value="1"/>
</dbReference>
<keyword evidence="7 17" id="KW-0812">Transmembrane</keyword>
<dbReference type="InterPro" id="IPR008142">
    <property type="entry name" value="AlaDH/PNT_CS1"/>
</dbReference>
<dbReference type="Gene3D" id="3.40.50.720">
    <property type="entry name" value="NAD(P)-binding Rossmann-like Domain"/>
    <property type="match status" value="2"/>
</dbReference>
<feature type="transmembrane region" description="Helical" evidence="17">
    <location>
        <begin position="438"/>
        <end position="458"/>
    </location>
</feature>
<dbReference type="EMBL" id="CP016617">
    <property type="protein sequence ID" value="ANY82838.1"/>
    <property type="molecule type" value="Genomic_DNA"/>
</dbReference>
<dbReference type="Pfam" id="PF05222">
    <property type="entry name" value="AlaDh_PNT_N"/>
    <property type="match status" value="1"/>
</dbReference>
<feature type="domain" description="Alanine dehydrogenase/pyridine nucleotide transhydrogenase N-terminal" evidence="19">
    <location>
        <begin position="4"/>
        <end position="139"/>
    </location>
</feature>
<dbReference type="SUPFAM" id="SSF52283">
    <property type="entry name" value="Formate/glycerate dehydrogenase catalytic domain-like"/>
    <property type="match status" value="1"/>
</dbReference>
<keyword evidence="8 16" id="KW-0547">Nucleotide-binding</keyword>
<evidence type="ECO:0000256" key="6">
    <source>
        <dbReference type="ARBA" id="ARBA00022519"/>
    </source>
</evidence>
<dbReference type="SMART" id="SM01002">
    <property type="entry name" value="AlaDh_PNT_C"/>
    <property type="match status" value="1"/>
</dbReference>
<evidence type="ECO:0000256" key="11">
    <source>
        <dbReference type="ARBA" id="ARBA00022989"/>
    </source>
</evidence>
<comment type="function">
    <text evidence="1 16">The transhydrogenation between NADH and NADP is coupled to respiration and ATP hydrolysis and functions as a proton pump across the membrane.</text>
</comment>
<reference evidence="20" key="1">
    <citation type="submission" date="2016-07" db="EMBL/GenBank/DDBJ databases">
        <title>Microvirga ossetica sp. nov. a new species of rhizobia isolated from root nodules of the legume species Vicia alpestris Steven originated from North Ossetia region in the Caucasus.</title>
        <authorList>
            <person name="Safronova V.I."/>
            <person name="Kuznetsova I.G."/>
            <person name="Sazanova A.L."/>
            <person name="Belimov A."/>
            <person name="Andronov E."/>
            <person name="Osledkin Y.S."/>
            <person name="Onishchuk O.P."/>
            <person name="Kurchak O.N."/>
            <person name="Shaposhnikov A.I."/>
            <person name="Willems A."/>
            <person name="Tikhonovich I.A."/>
        </authorList>
    </citation>
    <scope>NUCLEOTIDE SEQUENCE [LARGE SCALE GENOMIC DNA]</scope>
    <source>
        <strain evidence="20">V5/3M</strain>
        <plasmid evidence="20">unnamed1</plasmid>
    </source>
</reference>
<keyword evidence="12 16" id="KW-0520">NAD</keyword>
<dbReference type="FunFam" id="3.40.50.720:FF:000028">
    <property type="entry name" value="NAD(P) transhydrogenase subunit alpha"/>
    <property type="match status" value="1"/>
</dbReference>
<dbReference type="PROSITE" id="PS00836">
    <property type="entry name" value="ALADH_PNT_1"/>
    <property type="match status" value="1"/>
</dbReference>
<evidence type="ECO:0000256" key="9">
    <source>
        <dbReference type="ARBA" id="ARBA00022857"/>
    </source>
</evidence>
<evidence type="ECO:0000256" key="17">
    <source>
        <dbReference type="SAM" id="Phobius"/>
    </source>
</evidence>
<evidence type="ECO:0000256" key="14">
    <source>
        <dbReference type="ARBA" id="ARBA00048202"/>
    </source>
</evidence>
<keyword evidence="20" id="KW-0614">Plasmid</keyword>
<evidence type="ECO:0000256" key="13">
    <source>
        <dbReference type="ARBA" id="ARBA00023136"/>
    </source>
</evidence>
<evidence type="ECO:0000256" key="10">
    <source>
        <dbReference type="ARBA" id="ARBA00022967"/>
    </source>
</evidence>
<keyword evidence="5" id="KW-1003">Cell membrane</keyword>
<dbReference type="GO" id="GO:0016491">
    <property type="term" value="F:oxidoreductase activity"/>
    <property type="evidence" value="ECO:0007669"/>
    <property type="project" value="InterPro"/>
</dbReference>
<dbReference type="KEGG" id="moc:BB934_31885"/>
<dbReference type="Pfam" id="PF01262">
    <property type="entry name" value="AlaDh_PNT_C"/>
    <property type="match status" value="1"/>
</dbReference>
<geneLocation type="plasmid" evidence="20">
    <name>unnamed1</name>
</geneLocation>
<comment type="catalytic activity">
    <reaction evidence="14 16">
        <text>NAD(+) + NADPH + H(+)(in) = NADH + NADP(+) + H(+)(out)</text>
        <dbReference type="Rhea" id="RHEA:47992"/>
        <dbReference type="ChEBI" id="CHEBI:15378"/>
        <dbReference type="ChEBI" id="CHEBI:57540"/>
        <dbReference type="ChEBI" id="CHEBI:57783"/>
        <dbReference type="ChEBI" id="CHEBI:57945"/>
        <dbReference type="ChEBI" id="CHEBI:58349"/>
        <dbReference type="EC" id="7.1.1.1"/>
    </reaction>
</comment>
<evidence type="ECO:0000259" key="19">
    <source>
        <dbReference type="SMART" id="SM01003"/>
    </source>
</evidence>
<dbReference type="InterPro" id="IPR007886">
    <property type="entry name" value="AlaDH/PNT_N"/>
</dbReference>
<dbReference type="PANTHER" id="PTHR10160">
    <property type="entry name" value="NAD(P) TRANSHYDROGENASE"/>
    <property type="match status" value="1"/>
</dbReference>
<dbReference type="GO" id="GO:0006740">
    <property type="term" value="P:NADPH regeneration"/>
    <property type="evidence" value="ECO:0007669"/>
    <property type="project" value="TreeGrafter"/>
</dbReference>
<dbReference type="NCBIfam" id="NF006942">
    <property type="entry name" value="PRK09424.1"/>
    <property type="match status" value="1"/>
</dbReference>
<dbReference type="Pfam" id="PF12769">
    <property type="entry name" value="PNTB_4TM"/>
    <property type="match status" value="1"/>
</dbReference>
<evidence type="ECO:0000256" key="7">
    <source>
        <dbReference type="ARBA" id="ARBA00022692"/>
    </source>
</evidence>
<dbReference type="GO" id="GO:0005886">
    <property type="term" value="C:plasma membrane"/>
    <property type="evidence" value="ECO:0007669"/>
    <property type="project" value="UniProtKB-SubCell"/>
</dbReference>
<feature type="transmembrane region" description="Helical" evidence="17">
    <location>
        <begin position="490"/>
        <end position="512"/>
    </location>
</feature>
<evidence type="ECO:0000256" key="5">
    <source>
        <dbReference type="ARBA" id="ARBA00022475"/>
    </source>
</evidence>
<evidence type="ECO:0000256" key="4">
    <source>
        <dbReference type="ARBA" id="ARBA00012943"/>
    </source>
</evidence>
<dbReference type="OrthoDB" id="9804592at2"/>
<dbReference type="NCBIfam" id="TIGR00561">
    <property type="entry name" value="pntA"/>
    <property type="match status" value="1"/>
</dbReference>
<dbReference type="PIRSF" id="PIRSF000203">
    <property type="entry name" value="NADP_transhydrogenase_alpha"/>
    <property type="match status" value="1"/>
</dbReference>
<feature type="transmembrane region" description="Helical" evidence="17">
    <location>
        <begin position="465"/>
        <end position="484"/>
    </location>
</feature>
<dbReference type="SUPFAM" id="SSF51735">
    <property type="entry name" value="NAD(P)-binding Rossmann-fold domains"/>
    <property type="match status" value="1"/>
</dbReference>
<dbReference type="InterPro" id="IPR007698">
    <property type="entry name" value="AlaDH/PNT_NAD(H)-bd"/>
</dbReference>
<organism evidence="20">
    <name type="scientific">Microvirga ossetica</name>
    <dbReference type="NCBI Taxonomy" id="1882682"/>
    <lineage>
        <taxon>Bacteria</taxon>
        <taxon>Pseudomonadati</taxon>
        <taxon>Pseudomonadota</taxon>
        <taxon>Alphaproteobacteria</taxon>
        <taxon>Hyphomicrobiales</taxon>
        <taxon>Methylobacteriaceae</taxon>
        <taxon>Microvirga</taxon>
    </lineage>
</organism>
<dbReference type="PANTHER" id="PTHR10160:SF19">
    <property type="entry name" value="PROTON-TRANSLOCATING NAD(P)(+) TRANSHYDROGENASE"/>
    <property type="match status" value="1"/>
</dbReference>
<keyword evidence="10 16" id="KW-1278">Translocase</keyword>
<dbReference type="InterPro" id="IPR024605">
    <property type="entry name" value="NADP_transhyd_a_C"/>
</dbReference>
<dbReference type="GO" id="GO:0050661">
    <property type="term" value="F:NADP binding"/>
    <property type="evidence" value="ECO:0007669"/>
    <property type="project" value="TreeGrafter"/>
</dbReference>
<keyword evidence="9 16" id="KW-0521">NADP</keyword>
<dbReference type="AlphaFoldDB" id="A0A1B2ES92"/>
<dbReference type="CDD" id="cd05304">
    <property type="entry name" value="Rubrum_tdh"/>
    <property type="match status" value="1"/>
</dbReference>
<evidence type="ECO:0000256" key="8">
    <source>
        <dbReference type="ARBA" id="ARBA00022741"/>
    </source>
</evidence>
<gene>
    <name evidence="20" type="ORF">BB934_31885</name>
</gene>
<dbReference type="InterPro" id="IPR026255">
    <property type="entry name" value="NADP_transhyd_a"/>
</dbReference>
<feature type="domain" description="Alanine dehydrogenase/pyridine nucleotide transhydrogenase NAD(H)-binding" evidence="18">
    <location>
        <begin position="148"/>
        <end position="315"/>
    </location>
</feature>